<organism evidence="1 2">
    <name type="scientific">Guptibacillus hwajinpoensis</name>
    <dbReference type="NCBI Taxonomy" id="208199"/>
    <lineage>
        <taxon>Bacteria</taxon>
        <taxon>Bacillati</taxon>
        <taxon>Bacillota</taxon>
        <taxon>Bacilli</taxon>
        <taxon>Bacillales</taxon>
        <taxon>Guptibacillaceae</taxon>
        <taxon>Guptibacillus</taxon>
    </lineage>
</organism>
<protein>
    <submittedName>
        <fullName evidence="1">Uncharacterized protein</fullName>
    </submittedName>
</protein>
<keyword evidence="2" id="KW-1185">Reference proteome</keyword>
<dbReference type="EMBL" id="LELK01000004">
    <property type="protein sequence ID" value="KMM36939.1"/>
    <property type="molecule type" value="Genomic_DNA"/>
</dbReference>
<evidence type="ECO:0000313" key="2">
    <source>
        <dbReference type="Proteomes" id="UP000035996"/>
    </source>
</evidence>
<proteinExistence type="predicted"/>
<sequence length="84" mass="10009">MSQFYPIPHLRQKKHLYQMKASLPLDSPLKVKELNKTAPLQKSLSYKFQTLLQYTFDKKRQFSHRPTMIMSATLPFSLLFLVFF</sequence>
<dbReference type="AlphaFoldDB" id="A0A0J6CY17"/>
<name>A0A0J6CY17_9BACL</name>
<gene>
    <name evidence="1" type="ORF">AB986_13590</name>
</gene>
<evidence type="ECO:0000313" key="1">
    <source>
        <dbReference type="EMBL" id="KMM36939.1"/>
    </source>
</evidence>
<dbReference type="STRING" id="157733.AB986_13590"/>
<reference evidence="1" key="1">
    <citation type="submission" date="2015-06" db="EMBL/GenBank/DDBJ databases">
        <authorList>
            <person name="Liu B."/>
            <person name="Wang J."/>
            <person name="Zhu Y."/>
            <person name="Liu G."/>
            <person name="Chen Q."/>
            <person name="Zheng C."/>
            <person name="Che J."/>
            <person name="Ge C."/>
            <person name="Shi H."/>
            <person name="Pan Z."/>
            <person name="Liu X."/>
        </authorList>
    </citation>
    <scope>NUCLEOTIDE SEQUENCE [LARGE SCALE GENOMIC DNA]</scope>
    <source>
        <strain evidence="1">DSM 16346</strain>
    </source>
</reference>
<comment type="caution">
    <text evidence="1">The sequence shown here is derived from an EMBL/GenBank/DDBJ whole genome shotgun (WGS) entry which is preliminary data.</text>
</comment>
<accession>A0A0J6CY17</accession>
<dbReference type="Proteomes" id="UP000035996">
    <property type="component" value="Unassembled WGS sequence"/>
</dbReference>